<dbReference type="EMBL" id="NJAK01000002">
    <property type="protein sequence ID" value="PHM60057.1"/>
    <property type="molecule type" value="Genomic_DNA"/>
</dbReference>
<evidence type="ECO:0000313" key="4">
    <source>
        <dbReference type="EMBL" id="PHM60057.1"/>
    </source>
</evidence>
<gene>
    <name evidence="6" type="ORF">Xish_00012</name>
    <name evidence="3" type="ORF">Xish_03174</name>
    <name evidence="4" type="ORF">Xish_03200</name>
    <name evidence="5" type="ORF">Xish_03204</name>
    <name evidence="2" type="ORF">Xish_03693</name>
    <name evidence="1" type="ORF">Xish_03714</name>
</gene>
<dbReference type="EMBL" id="NJAK01000002">
    <property type="protein sequence ID" value="PHM60031.1"/>
    <property type="molecule type" value="Genomic_DNA"/>
</dbReference>
<accession>A0A2D0K9E0</accession>
<dbReference type="EMBL" id="NJAK01000005">
    <property type="protein sequence ID" value="PHM59133.1"/>
    <property type="molecule type" value="Genomic_DNA"/>
</dbReference>
<evidence type="ECO:0000313" key="5">
    <source>
        <dbReference type="EMBL" id="PHM60061.1"/>
    </source>
</evidence>
<dbReference type="AlphaFoldDB" id="A0A2D0K9E0"/>
<evidence type="ECO:0000313" key="7">
    <source>
        <dbReference type="Proteomes" id="UP000222168"/>
    </source>
</evidence>
<evidence type="ECO:0000313" key="6">
    <source>
        <dbReference type="EMBL" id="PHM60906.1"/>
    </source>
</evidence>
<evidence type="ECO:0000313" key="3">
    <source>
        <dbReference type="EMBL" id="PHM60031.1"/>
    </source>
</evidence>
<protein>
    <submittedName>
        <fullName evidence="5">Uncharacterized protein</fullName>
    </submittedName>
</protein>
<sequence>MKEFISSVVGFRQQEVMFIYMKDNNNIVILAISKN</sequence>
<dbReference type="Proteomes" id="UP000222168">
    <property type="component" value="Unassembled WGS sequence"/>
</dbReference>
<dbReference type="EMBL" id="NJAK01000001">
    <property type="protein sequence ID" value="PHM60906.1"/>
    <property type="molecule type" value="Genomic_DNA"/>
</dbReference>
<name>A0A2D0K9E0_9GAMM</name>
<comment type="caution">
    <text evidence="5">The sequence shown here is derived from an EMBL/GenBank/DDBJ whole genome shotgun (WGS) entry which is preliminary data.</text>
</comment>
<proteinExistence type="predicted"/>
<organism evidence="5 7">
    <name type="scientific">Xenorhabdus ishibashii</name>
    <dbReference type="NCBI Taxonomy" id="1034471"/>
    <lineage>
        <taxon>Bacteria</taxon>
        <taxon>Pseudomonadati</taxon>
        <taxon>Pseudomonadota</taxon>
        <taxon>Gammaproteobacteria</taxon>
        <taxon>Enterobacterales</taxon>
        <taxon>Morganellaceae</taxon>
        <taxon>Xenorhabdus</taxon>
    </lineage>
</organism>
<dbReference type="EMBL" id="NJAK01000004">
    <property type="protein sequence ID" value="PHM59162.1"/>
    <property type="molecule type" value="Genomic_DNA"/>
</dbReference>
<keyword evidence="7" id="KW-1185">Reference proteome</keyword>
<reference evidence="5 7" key="1">
    <citation type="journal article" date="2017" name="Nat. Microbiol.">
        <title>Natural product diversity associated with the nematode symbionts Photorhabdus and Xenorhabdus.</title>
        <authorList>
            <person name="Tobias N.J."/>
            <person name="Wolff H."/>
            <person name="Djahanschiri B."/>
            <person name="Grundmann F."/>
            <person name="Kronenwerth M."/>
            <person name="Shi Y.M."/>
            <person name="Simonyi S."/>
            <person name="Grun P."/>
            <person name="Shapiro-Ilan D."/>
            <person name="Pidot S.J."/>
            <person name="Stinear T.P."/>
            <person name="Ebersberger I."/>
            <person name="Bode H.B."/>
        </authorList>
    </citation>
    <scope>NUCLEOTIDE SEQUENCE [LARGE SCALE GENOMIC DNA]</scope>
    <source>
        <strain evidence="5 7">DSM 22670</strain>
    </source>
</reference>
<dbReference type="EMBL" id="NJAK01000002">
    <property type="protein sequence ID" value="PHM60061.1"/>
    <property type="molecule type" value="Genomic_DNA"/>
</dbReference>
<evidence type="ECO:0000313" key="1">
    <source>
        <dbReference type="EMBL" id="PHM59133.1"/>
    </source>
</evidence>
<evidence type="ECO:0000313" key="2">
    <source>
        <dbReference type="EMBL" id="PHM59162.1"/>
    </source>
</evidence>